<dbReference type="AlphaFoldDB" id="A0A939BTJ3"/>
<sequence>MQFDVSLIQRVGKDIEESGKRLQEYVNAPDELQSEVQKIQANLNSLLSLAKQTDSAGANARTYPANS</sequence>
<proteinExistence type="predicted"/>
<reference evidence="1" key="1">
    <citation type="submission" date="2021-01" db="EMBL/GenBank/DDBJ databases">
        <title>Genomic Encyclopedia of Type Strains, Phase IV (KMG-IV): sequencing the most valuable type-strain genomes for metagenomic binning, comparative biology and taxonomic classification.</title>
        <authorList>
            <person name="Goeker M."/>
        </authorList>
    </citation>
    <scope>NUCLEOTIDE SEQUENCE</scope>
    <source>
        <strain evidence="1">DSM 25523</strain>
    </source>
</reference>
<name>A0A939BTJ3_9BACL</name>
<accession>A0A939BTJ3</accession>
<dbReference type="RefSeq" id="WP_204516267.1">
    <property type="nucleotide sequence ID" value="NZ_BAABIN010000009.1"/>
</dbReference>
<gene>
    <name evidence="1" type="ORF">JOD01_000097</name>
</gene>
<dbReference type="Proteomes" id="UP000717624">
    <property type="component" value="Unassembled WGS sequence"/>
</dbReference>
<evidence type="ECO:0000313" key="2">
    <source>
        <dbReference type="Proteomes" id="UP000717624"/>
    </source>
</evidence>
<keyword evidence="2" id="KW-1185">Reference proteome</keyword>
<evidence type="ECO:0000313" key="1">
    <source>
        <dbReference type="EMBL" id="MBM7588511.1"/>
    </source>
</evidence>
<comment type="caution">
    <text evidence="1">The sequence shown here is derived from an EMBL/GenBank/DDBJ whole genome shotgun (WGS) entry which is preliminary data.</text>
</comment>
<organism evidence="1 2">
    <name type="scientific">Brevibacillus fulvus</name>
    <dbReference type="NCBI Taxonomy" id="1125967"/>
    <lineage>
        <taxon>Bacteria</taxon>
        <taxon>Bacillati</taxon>
        <taxon>Bacillota</taxon>
        <taxon>Bacilli</taxon>
        <taxon>Bacillales</taxon>
        <taxon>Paenibacillaceae</taxon>
        <taxon>Brevibacillus</taxon>
    </lineage>
</organism>
<protein>
    <submittedName>
        <fullName evidence="1">Uncharacterized protein</fullName>
    </submittedName>
</protein>
<dbReference type="EMBL" id="JAFBEB010000001">
    <property type="protein sequence ID" value="MBM7588511.1"/>
    <property type="molecule type" value="Genomic_DNA"/>
</dbReference>